<accession>A0A0Q0WNS8</accession>
<reference evidence="2 3" key="1">
    <citation type="submission" date="2014-09" db="EMBL/GenBank/DDBJ databases">
        <title>Genome sequence of Flavobacterium aquidurense RC62.</title>
        <authorList>
            <person name="Kim J.F."/>
            <person name="Kwak M.-J."/>
        </authorList>
    </citation>
    <scope>NUCLEOTIDE SEQUENCE [LARGE SCALE GENOMIC DNA]</scope>
    <source>
        <strain evidence="2 3">RC62</strain>
    </source>
</reference>
<dbReference type="SUPFAM" id="SSF69349">
    <property type="entry name" value="Phage fibre proteins"/>
    <property type="match status" value="1"/>
</dbReference>
<evidence type="ECO:0000313" key="2">
    <source>
        <dbReference type="EMBL" id="KQB37442.1"/>
    </source>
</evidence>
<dbReference type="Gene3D" id="3.55.50.10">
    <property type="entry name" value="Baseplate protein-like domains"/>
    <property type="match status" value="1"/>
</dbReference>
<gene>
    <name evidence="2" type="ORF">RC62_2608</name>
</gene>
<dbReference type="RefSeq" id="WP_055098181.1">
    <property type="nucleotide sequence ID" value="NZ_JRLF01000015.1"/>
</dbReference>
<protein>
    <submittedName>
        <fullName evidence="2">Vgr family protein</fullName>
    </submittedName>
</protein>
<name>A0A0Q0WNS8_9FLAO</name>
<dbReference type="STRING" id="362413.RC62_2608"/>
<dbReference type="Pfam" id="PF04717">
    <property type="entry name" value="Phage_base_V"/>
    <property type="match status" value="1"/>
</dbReference>
<dbReference type="InterPro" id="IPR037026">
    <property type="entry name" value="Vgr_OB-fold_dom_sf"/>
</dbReference>
<evidence type="ECO:0000259" key="1">
    <source>
        <dbReference type="Pfam" id="PF04717"/>
    </source>
</evidence>
<dbReference type="PATRIC" id="fig|362413.3.peg.2554"/>
<proteinExistence type="predicted"/>
<comment type="caution">
    <text evidence="2">The sequence shown here is derived from an EMBL/GenBank/DDBJ whole genome shotgun (WGS) entry which is preliminary data.</text>
</comment>
<sequence>MTPPTIIFGIDSKKISHFTSIELVQVINDHHRFEILVPHAAVESPLAYTLENAQAWLGKVVHIVLEEKNNFLGVVTNIDFDQEMGHSGNQIIVSGYSKTILLESGEKLHSWEELTLKDIVKEVVKNGAGEQLQNEINPEYTSKMDYQNQYLETDFQFIQRLAKQFNEWLYYDGEKLIFGKPKSFDSPISLTYNSDISKLKISVQAVPNKFSAFTYNESADKRYTAKSKDTVGGLPKLGNEAFASSKEVFATPAYTHGIVSTGDDLVLESFLKKKQESAAADTNFVSATTKNSKLRIGSIVTIQSSVLENKSLMTQEVGSFIITEISHYATHLGEYENNFRAIPSKVLSLPEPDVAYPIAQTQQALVESNTDPQNKGRIRVQMLWQQGTQMKTAWLRVMTPDAGSSDKVGTNRGMVFIPDVGDHVMVHFRYGDPNRPFILGSVFHGKSGGGGGKDNNKRSFATRGGTSLVLDEEKNTFTATDPSGNMIMLNGDGTMTIYAPNKVDIQSKEINLIADEKVSISGVNEVSVDSKKVLVSGTDEVTVKSDTQITDEAPSINIKGKNTILAEGTVVDIDGKTMTNVKGGVVNLN</sequence>
<dbReference type="EMBL" id="JRLF01000015">
    <property type="protein sequence ID" value="KQB37442.1"/>
    <property type="molecule type" value="Genomic_DNA"/>
</dbReference>
<organism evidence="2 3">
    <name type="scientific">Flavobacterium aquidurense</name>
    <dbReference type="NCBI Taxonomy" id="362413"/>
    <lineage>
        <taxon>Bacteria</taxon>
        <taxon>Pseudomonadati</taxon>
        <taxon>Bacteroidota</taxon>
        <taxon>Flavobacteriia</taxon>
        <taxon>Flavobacteriales</taxon>
        <taxon>Flavobacteriaceae</taxon>
        <taxon>Flavobacterium</taxon>
    </lineage>
</organism>
<dbReference type="Gene3D" id="2.40.50.230">
    <property type="entry name" value="Gp5 N-terminal domain"/>
    <property type="match status" value="1"/>
</dbReference>
<dbReference type="SUPFAM" id="SSF69255">
    <property type="entry name" value="gp5 N-terminal domain-like"/>
    <property type="match status" value="1"/>
</dbReference>
<feature type="domain" description="Gp5/Type VI secretion system Vgr protein OB-fold" evidence="1">
    <location>
        <begin position="363"/>
        <end position="443"/>
    </location>
</feature>
<dbReference type="SUPFAM" id="SSF69279">
    <property type="entry name" value="Phage tail proteins"/>
    <property type="match status" value="1"/>
</dbReference>
<dbReference type="OrthoDB" id="727155at2"/>
<evidence type="ECO:0000313" key="3">
    <source>
        <dbReference type="Proteomes" id="UP000050443"/>
    </source>
</evidence>
<dbReference type="Proteomes" id="UP000050443">
    <property type="component" value="Unassembled WGS sequence"/>
</dbReference>
<dbReference type="InterPro" id="IPR006531">
    <property type="entry name" value="Gp5/Vgr_OB"/>
</dbReference>
<dbReference type="AlphaFoldDB" id="A0A0Q0WNS8"/>
<dbReference type="Pfam" id="PF05954">
    <property type="entry name" value="Phage_GPD"/>
    <property type="match status" value="1"/>
</dbReference>